<feature type="compositionally biased region" description="Low complexity" evidence="1">
    <location>
        <begin position="1"/>
        <end position="14"/>
    </location>
</feature>
<accession>A0A1X2A6V3</accession>
<evidence type="ECO:0000313" key="3">
    <source>
        <dbReference type="Proteomes" id="UP000193285"/>
    </source>
</evidence>
<gene>
    <name evidence="2" type="ORF">AWB90_19590</name>
</gene>
<feature type="compositionally biased region" description="Low complexity" evidence="1">
    <location>
        <begin position="133"/>
        <end position="144"/>
    </location>
</feature>
<evidence type="ECO:0000256" key="1">
    <source>
        <dbReference type="SAM" id="MobiDB-lite"/>
    </source>
</evidence>
<evidence type="ECO:0000313" key="2">
    <source>
        <dbReference type="EMBL" id="ORW42153.1"/>
    </source>
</evidence>
<sequence length="144" mass="14784">MVAAISVPAAANAARDTPAKPGRRTTRRSSIGALYRDSHHPNAARPDTENALSARITPSVQPRRFPSINAHTPAKSAADNTAVPIKSSGRSCAARVSGTNRTARPRASTPIGTLIRKIDSQPKAPTSAPPSSGPTAAPAPITAP</sequence>
<feature type="region of interest" description="Disordered" evidence="1">
    <location>
        <begin position="1"/>
        <end position="144"/>
    </location>
</feature>
<comment type="caution">
    <text evidence="2">The sequence shown here is derived from an EMBL/GenBank/DDBJ whole genome shotgun (WGS) entry which is preliminary data.</text>
</comment>
<protein>
    <submittedName>
        <fullName evidence="2">Uncharacterized protein</fullName>
    </submittedName>
</protein>
<reference evidence="2 3" key="1">
    <citation type="journal article" date="2015" name="Emerg. Microbes Infect.">
        <title>Characterization of 17 strains belonging to the Mycobacterium simiae complex and description of Mycobacterium paraense sp. nov.</title>
        <authorList>
            <person name="Fusco da Costa A.R."/>
            <person name="Fedrizzi T."/>
            <person name="Lopes M.L."/>
            <person name="Pecorari M."/>
            <person name="Oliveira da Costa W.L."/>
            <person name="Giacobazzi E."/>
            <person name="da Costa Bahia J.R."/>
            <person name="De Sanctis V."/>
            <person name="Batista Lima K.V."/>
            <person name="Bertorelli R."/>
            <person name="Grottola A."/>
            <person name="Fabio A."/>
            <person name="Mariottini A."/>
            <person name="Ferretti P."/>
            <person name="Di Leva F."/>
            <person name="Fregni Serpini G."/>
            <person name="Tagliazucchi S."/>
            <person name="Rumpianesi F."/>
            <person name="Jousson O."/>
            <person name="Segata N."/>
            <person name="Tortoli E."/>
        </authorList>
    </citation>
    <scope>NUCLEOTIDE SEQUENCE [LARGE SCALE GENOMIC DNA]</scope>
    <source>
        <strain evidence="2 3">IEC33</strain>
    </source>
</reference>
<dbReference type="AlphaFoldDB" id="A0A1X2A6V3"/>
<dbReference type="Proteomes" id="UP000193285">
    <property type="component" value="Unassembled WGS sequence"/>
</dbReference>
<dbReference type="EMBL" id="LQPN01000062">
    <property type="protein sequence ID" value="ORW42153.1"/>
    <property type="molecule type" value="Genomic_DNA"/>
</dbReference>
<proteinExistence type="predicted"/>
<name>A0A1X2A6V3_9MYCO</name>
<organism evidence="2 3">
    <name type="scientific">Mycobacterium paraense</name>
    <dbReference type="NCBI Taxonomy" id="767916"/>
    <lineage>
        <taxon>Bacteria</taxon>
        <taxon>Bacillati</taxon>
        <taxon>Actinomycetota</taxon>
        <taxon>Actinomycetes</taxon>
        <taxon>Mycobacteriales</taxon>
        <taxon>Mycobacteriaceae</taxon>
        <taxon>Mycobacterium</taxon>
        <taxon>Mycobacterium simiae complex</taxon>
    </lineage>
</organism>